<dbReference type="EC" id="2.1.1.182" evidence="8"/>
<feature type="binding site" evidence="8 9">
    <location>
        <position position="30"/>
    </location>
    <ligand>
        <name>S-adenosyl-L-methionine</name>
        <dbReference type="ChEBI" id="CHEBI:59789"/>
    </ligand>
</feature>
<evidence type="ECO:0000256" key="2">
    <source>
        <dbReference type="ARBA" id="ARBA00022552"/>
    </source>
</evidence>
<keyword evidence="6 8" id="KW-0694">RNA-binding</keyword>
<comment type="catalytic activity">
    <reaction evidence="8">
        <text>adenosine(1518)/adenosine(1519) in 16S rRNA + 4 S-adenosyl-L-methionine = N(6)-dimethyladenosine(1518)/N(6)-dimethyladenosine(1519) in 16S rRNA + 4 S-adenosyl-L-homocysteine + 4 H(+)</text>
        <dbReference type="Rhea" id="RHEA:19609"/>
        <dbReference type="Rhea" id="RHEA-COMP:10232"/>
        <dbReference type="Rhea" id="RHEA-COMP:10233"/>
        <dbReference type="ChEBI" id="CHEBI:15378"/>
        <dbReference type="ChEBI" id="CHEBI:57856"/>
        <dbReference type="ChEBI" id="CHEBI:59789"/>
        <dbReference type="ChEBI" id="CHEBI:74411"/>
        <dbReference type="ChEBI" id="CHEBI:74493"/>
        <dbReference type="EC" id="2.1.1.182"/>
    </reaction>
</comment>
<feature type="domain" description="Ribosomal RNA adenine methylase transferase N-terminal" evidence="10">
    <location>
        <begin position="37"/>
        <end position="214"/>
    </location>
</feature>
<dbReference type="InterPro" id="IPR023165">
    <property type="entry name" value="rRNA_Ade_diMease-like_C"/>
</dbReference>
<dbReference type="InterPro" id="IPR020598">
    <property type="entry name" value="rRNA_Ade_methylase_Trfase_N"/>
</dbReference>
<evidence type="ECO:0000256" key="8">
    <source>
        <dbReference type="HAMAP-Rule" id="MF_00607"/>
    </source>
</evidence>
<keyword evidence="1 8" id="KW-0963">Cytoplasm</keyword>
<dbReference type="GO" id="GO:0005829">
    <property type="term" value="C:cytosol"/>
    <property type="evidence" value="ECO:0007669"/>
    <property type="project" value="TreeGrafter"/>
</dbReference>
<feature type="binding site" evidence="8 9">
    <location>
        <position position="32"/>
    </location>
    <ligand>
        <name>S-adenosyl-L-methionine</name>
        <dbReference type="ChEBI" id="CHEBI:59789"/>
    </ligand>
</feature>
<evidence type="ECO:0000256" key="3">
    <source>
        <dbReference type="ARBA" id="ARBA00022603"/>
    </source>
</evidence>
<evidence type="ECO:0000313" key="11">
    <source>
        <dbReference type="EMBL" id="KRL94604.1"/>
    </source>
</evidence>
<dbReference type="PROSITE" id="PS01131">
    <property type="entry name" value="RRNA_A_DIMETH"/>
    <property type="match status" value="1"/>
</dbReference>
<evidence type="ECO:0000256" key="4">
    <source>
        <dbReference type="ARBA" id="ARBA00022679"/>
    </source>
</evidence>
<evidence type="ECO:0000256" key="7">
    <source>
        <dbReference type="ARBA" id="ARBA00049167"/>
    </source>
</evidence>
<gene>
    <name evidence="8" type="primary">rsmA</name>
    <name evidence="8" type="synonym">ksgA</name>
    <name evidence="11" type="ORF">FC21_GL001338</name>
</gene>
<dbReference type="SUPFAM" id="SSF53335">
    <property type="entry name" value="S-adenosyl-L-methionine-dependent methyltransferases"/>
    <property type="match status" value="1"/>
</dbReference>
<evidence type="ECO:0000256" key="6">
    <source>
        <dbReference type="ARBA" id="ARBA00022884"/>
    </source>
</evidence>
<dbReference type="OrthoDB" id="9814755at2"/>
<accession>A0A0R1UN80</accession>
<feature type="binding site" evidence="8 9">
    <location>
        <position position="57"/>
    </location>
    <ligand>
        <name>S-adenosyl-L-methionine</name>
        <dbReference type="ChEBI" id="CHEBI:59789"/>
    </ligand>
</feature>
<proteinExistence type="inferred from homology"/>
<dbReference type="InterPro" id="IPR020596">
    <property type="entry name" value="rRNA_Ade_Mease_Trfase_CS"/>
</dbReference>
<comment type="caution">
    <text evidence="11">The sequence shown here is derived from an EMBL/GenBank/DDBJ whole genome shotgun (WGS) entry which is preliminary data.</text>
</comment>
<dbReference type="STRING" id="417373.GCA_001570685_01005"/>
<evidence type="ECO:0000256" key="9">
    <source>
        <dbReference type="PROSITE-ProRule" id="PRU01026"/>
    </source>
</evidence>
<dbReference type="AlphaFoldDB" id="A0A0R1UN80"/>
<dbReference type="PANTHER" id="PTHR11727">
    <property type="entry name" value="DIMETHYLADENOSINE TRANSFERASE"/>
    <property type="match status" value="1"/>
</dbReference>
<feature type="binding site" evidence="8 9">
    <location>
        <position position="103"/>
    </location>
    <ligand>
        <name>S-adenosyl-L-methionine</name>
        <dbReference type="ChEBI" id="CHEBI:59789"/>
    </ligand>
</feature>
<dbReference type="EMBL" id="AZGC01000033">
    <property type="protein sequence ID" value="KRL94604.1"/>
    <property type="molecule type" value="Genomic_DNA"/>
</dbReference>
<dbReference type="Gene3D" id="3.40.50.150">
    <property type="entry name" value="Vaccinia Virus protein VP39"/>
    <property type="match status" value="1"/>
</dbReference>
<dbReference type="CDD" id="cd02440">
    <property type="entry name" value="AdoMet_MTases"/>
    <property type="match status" value="1"/>
</dbReference>
<dbReference type="SMART" id="SM00650">
    <property type="entry name" value="rADc"/>
    <property type="match status" value="1"/>
</dbReference>
<comment type="catalytic activity">
    <reaction evidence="7">
        <text>adenosine(2085) in 23S rRNA + 2 S-adenosyl-L-methionine = N(6)-dimethyladenosine(2085) in 23S rRNA + 2 S-adenosyl-L-homocysteine + 2 H(+)</text>
        <dbReference type="Rhea" id="RHEA:42784"/>
        <dbReference type="Rhea" id="RHEA-COMP:10237"/>
        <dbReference type="Rhea" id="RHEA-COMP:10238"/>
        <dbReference type="ChEBI" id="CHEBI:15378"/>
        <dbReference type="ChEBI" id="CHEBI:57856"/>
        <dbReference type="ChEBI" id="CHEBI:59789"/>
        <dbReference type="ChEBI" id="CHEBI:74411"/>
        <dbReference type="ChEBI" id="CHEBI:74493"/>
        <dbReference type="EC" id="2.1.1.184"/>
    </reaction>
</comment>
<feature type="binding site" evidence="8 9">
    <location>
        <position position="129"/>
    </location>
    <ligand>
        <name>S-adenosyl-L-methionine</name>
        <dbReference type="ChEBI" id="CHEBI:59789"/>
    </ligand>
</feature>
<comment type="function">
    <text evidence="8">Specifically dimethylates two adjacent adenosines (A1518 and A1519) in the loop of a conserved hairpin near the 3'-end of 16S rRNA in the 30S particle. May play a critical role in biogenesis of 30S subunits.</text>
</comment>
<keyword evidence="3 8" id="KW-0489">Methyltransferase</keyword>
<comment type="subcellular location">
    <subcellularLocation>
        <location evidence="8">Cytoplasm</location>
    </subcellularLocation>
</comment>
<dbReference type="FunFam" id="3.40.50.150:FF:000023">
    <property type="entry name" value="Ribosomal RNA small subunit methyltransferase A"/>
    <property type="match status" value="1"/>
</dbReference>
<evidence type="ECO:0000256" key="5">
    <source>
        <dbReference type="ARBA" id="ARBA00022691"/>
    </source>
</evidence>
<dbReference type="GO" id="GO:0052908">
    <property type="term" value="F:16S rRNA (adenine(1518)-N(6)/adenine(1519)-N(6))-dimethyltransferase activity"/>
    <property type="evidence" value="ECO:0007669"/>
    <property type="project" value="UniProtKB-EC"/>
</dbReference>
<dbReference type="GO" id="GO:0003723">
    <property type="term" value="F:RNA binding"/>
    <property type="evidence" value="ECO:0007669"/>
    <property type="project" value="UniProtKB-UniRule"/>
</dbReference>
<dbReference type="Gene3D" id="1.10.8.100">
    <property type="entry name" value="Ribosomal RNA adenine dimethylase-like, domain 2"/>
    <property type="match status" value="1"/>
</dbReference>
<dbReference type="InterPro" id="IPR029063">
    <property type="entry name" value="SAM-dependent_MTases_sf"/>
</dbReference>
<dbReference type="Proteomes" id="UP000051084">
    <property type="component" value="Unassembled WGS sequence"/>
</dbReference>
<dbReference type="InterPro" id="IPR001737">
    <property type="entry name" value="KsgA/Erm"/>
</dbReference>
<feature type="binding site" evidence="8 9">
    <location>
        <position position="78"/>
    </location>
    <ligand>
        <name>S-adenosyl-L-methionine</name>
        <dbReference type="ChEBI" id="CHEBI:59789"/>
    </ligand>
</feature>
<dbReference type="NCBIfam" id="TIGR00755">
    <property type="entry name" value="ksgA"/>
    <property type="match status" value="1"/>
</dbReference>
<keyword evidence="4 8" id="KW-0808">Transferase</keyword>
<evidence type="ECO:0000256" key="1">
    <source>
        <dbReference type="ARBA" id="ARBA00022490"/>
    </source>
</evidence>
<comment type="similarity">
    <text evidence="8">Belongs to the class I-like SAM-binding methyltransferase superfamily. rRNA adenine N(6)-methyltransferase family. RsmA subfamily.</text>
</comment>
<sequence>MNKKAIGNYRRTREILDQYGIHAKKGFGQNFLTDLNVLNGIVQAAHITKEDNVIEIGPGIGALTEPLAKAAGEVIALEIDTDLLPVLDDVLSPYDNVKVINQDVLKANLPELIQTEFSDPTKPIKVVANLPYYITSPILMNLLASQVNWDAICVMMQKEVADRLTAKPGTKAYGSLTLAIEYQMKAKTAFGVNRRSFVPAPNVDSAIVVLTPRKQPLAVEPFDKKRLFSLIRGCFAHRRKSLWNNLKSLLTNDKDKLAIVAEVLEQLAIDPQTRPEQLSLDQFIQLANAMHAREIW</sequence>
<evidence type="ECO:0000313" key="12">
    <source>
        <dbReference type="Proteomes" id="UP000051084"/>
    </source>
</evidence>
<protein>
    <recommendedName>
        <fullName evidence="8">Ribosomal RNA small subunit methyltransferase A</fullName>
        <ecNumber evidence="8">2.1.1.182</ecNumber>
    </recommendedName>
    <alternativeName>
        <fullName evidence="8">16S rRNA (adenine(1518)-N(6)/adenine(1519)-N(6))-dimethyltransferase</fullName>
    </alternativeName>
    <alternativeName>
        <fullName evidence="8">16S rRNA dimethyladenosine transferase</fullName>
    </alternativeName>
    <alternativeName>
        <fullName evidence="8">16S rRNA dimethylase</fullName>
    </alternativeName>
    <alternativeName>
        <fullName evidence="8">S-adenosylmethionine-6-N', N'-adenosyl(rRNA) dimethyltransferase</fullName>
    </alternativeName>
</protein>
<reference evidence="11 12" key="1">
    <citation type="journal article" date="2015" name="Genome Announc.">
        <title>Expanding the biotechnology potential of lactobacilli through comparative genomics of 213 strains and associated genera.</title>
        <authorList>
            <person name="Sun Z."/>
            <person name="Harris H.M."/>
            <person name="McCann A."/>
            <person name="Guo C."/>
            <person name="Argimon S."/>
            <person name="Zhang W."/>
            <person name="Yang X."/>
            <person name="Jeffery I.B."/>
            <person name="Cooney J.C."/>
            <person name="Kagawa T.F."/>
            <person name="Liu W."/>
            <person name="Song Y."/>
            <person name="Salvetti E."/>
            <person name="Wrobel A."/>
            <person name="Rasinkangas P."/>
            <person name="Parkhill J."/>
            <person name="Rea M.C."/>
            <person name="O'Sullivan O."/>
            <person name="Ritari J."/>
            <person name="Douillard F.P."/>
            <person name="Paul Ross R."/>
            <person name="Yang R."/>
            <person name="Briner A.E."/>
            <person name="Felis G.E."/>
            <person name="de Vos W.M."/>
            <person name="Barrangou R."/>
            <person name="Klaenhammer T.R."/>
            <person name="Caufield P.W."/>
            <person name="Cui Y."/>
            <person name="Zhang H."/>
            <person name="O'Toole P.W."/>
        </authorList>
    </citation>
    <scope>NUCLEOTIDE SEQUENCE [LARGE SCALE GENOMIC DNA]</scope>
    <source>
        <strain evidence="11 12">DSM 18793</strain>
    </source>
</reference>
<name>A0A0R1UN80_9LACO</name>
<dbReference type="GO" id="GO:0052910">
    <property type="term" value="F:23S rRNA (adenine(2085)-N(6))-dimethyltransferase activity"/>
    <property type="evidence" value="ECO:0007669"/>
    <property type="project" value="UniProtKB-EC"/>
</dbReference>
<dbReference type="Pfam" id="PF00398">
    <property type="entry name" value="RrnaAD"/>
    <property type="match status" value="1"/>
</dbReference>
<keyword evidence="2 8" id="KW-0698">rRNA processing</keyword>
<dbReference type="FunFam" id="1.10.8.100:FF:000001">
    <property type="entry name" value="Ribosomal RNA small subunit methyltransferase A"/>
    <property type="match status" value="1"/>
</dbReference>
<keyword evidence="12" id="KW-1185">Reference proteome</keyword>
<evidence type="ECO:0000259" key="10">
    <source>
        <dbReference type="SMART" id="SM00650"/>
    </source>
</evidence>
<dbReference type="PANTHER" id="PTHR11727:SF7">
    <property type="entry name" value="DIMETHYLADENOSINE TRANSFERASE-RELATED"/>
    <property type="match status" value="1"/>
</dbReference>
<organism evidence="11 12">
    <name type="scientific">Limosilactobacillus equigenerosi DSM 18793 = JCM 14505</name>
    <dbReference type="NCBI Taxonomy" id="1423742"/>
    <lineage>
        <taxon>Bacteria</taxon>
        <taxon>Bacillati</taxon>
        <taxon>Bacillota</taxon>
        <taxon>Bacilli</taxon>
        <taxon>Lactobacillales</taxon>
        <taxon>Lactobacillaceae</taxon>
        <taxon>Limosilactobacillus</taxon>
    </lineage>
</organism>
<dbReference type="PROSITE" id="PS51689">
    <property type="entry name" value="SAM_RNA_A_N6_MT"/>
    <property type="match status" value="1"/>
</dbReference>
<dbReference type="InterPro" id="IPR011530">
    <property type="entry name" value="rRNA_adenine_dimethylase"/>
</dbReference>
<dbReference type="HAMAP" id="MF_00607">
    <property type="entry name" value="16SrRNA_methyltr_A"/>
    <property type="match status" value="1"/>
</dbReference>
<dbReference type="RefSeq" id="WP_056995623.1">
    <property type="nucleotide sequence ID" value="NZ_AZGC01000033.1"/>
</dbReference>
<dbReference type="PATRIC" id="fig|1423742.4.peg.1387"/>
<keyword evidence="5 8" id="KW-0949">S-adenosyl-L-methionine</keyword>